<name>A0A2T3FY30_9FIRM</name>
<gene>
    <name evidence="2" type="ORF">C7U55_07600</name>
</gene>
<evidence type="ECO:0000313" key="2">
    <source>
        <dbReference type="EMBL" id="PST40177.1"/>
    </source>
</evidence>
<feature type="transmembrane region" description="Helical" evidence="1">
    <location>
        <begin position="102"/>
        <end position="121"/>
    </location>
</feature>
<reference evidence="3" key="1">
    <citation type="submission" date="2018-03" db="EMBL/GenBank/DDBJ databases">
        <title>Lachnoclostridium SNUG30370 gen.nov., sp.nov., isolated from human faeces.</title>
        <authorList>
            <person name="Seo B."/>
            <person name="Jeon K."/>
            <person name="Ko G."/>
        </authorList>
    </citation>
    <scope>NUCLEOTIDE SEQUENCE [LARGE SCALE GENOMIC DNA]</scope>
    <source>
        <strain evidence="3">SNUG30370</strain>
    </source>
</reference>
<organism evidence="2 3">
    <name type="scientific">Faecalibacillus faecis</name>
    <dbReference type="NCBI Taxonomy" id="1982628"/>
    <lineage>
        <taxon>Bacteria</taxon>
        <taxon>Bacillati</taxon>
        <taxon>Bacillota</taxon>
        <taxon>Erysipelotrichia</taxon>
        <taxon>Erysipelotrichales</taxon>
        <taxon>Coprobacillaceae</taxon>
        <taxon>Faecalibacillus</taxon>
    </lineage>
</organism>
<proteinExistence type="predicted"/>
<keyword evidence="1" id="KW-0472">Membrane</keyword>
<dbReference type="AlphaFoldDB" id="A0A2T3FY30"/>
<keyword evidence="3" id="KW-1185">Reference proteome</keyword>
<dbReference type="Proteomes" id="UP000241201">
    <property type="component" value="Unassembled WGS sequence"/>
</dbReference>
<sequence>MKKLRVDQKIIVIAYALDLLMPFLISYGTYKPAYEMTKLMYLASQLGIICYGSFMILPIPYAIALVFLKEADLKGNSLAWLTLGIINLAIFHRFNVQSIIEMPTIFICIVLCLLIQVFIYYKNKKFA</sequence>
<dbReference type="GeneID" id="77470950"/>
<evidence type="ECO:0000313" key="3">
    <source>
        <dbReference type="Proteomes" id="UP000241201"/>
    </source>
</evidence>
<dbReference type="EMBL" id="PYLP01000008">
    <property type="protein sequence ID" value="PST40177.1"/>
    <property type="molecule type" value="Genomic_DNA"/>
</dbReference>
<comment type="caution">
    <text evidence="2">The sequence shown here is derived from an EMBL/GenBank/DDBJ whole genome shotgun (WGS) entry which is preliminary data.</text>
</comment>
<feature type="transmembrane region" description="Helical" evidence="1">
    <location>
        <begin position="12"/>
        <end position="30"/>
    </location>
</feature>
<keyword evidence="1" id="KW-1133">Transmembrane helix</keyword>
<feature type="transmembrane region" description="Helical" evidence="1">
    <location>
        <begin position="78"/>
        <end position="96"/>
    </location>
</feature>
<evidence type="ECO:0000256" key="1">
    <source>
        <dbReference type="SAM" id="Phobius"/>
    </source>
</evidence>
<protein>
    <submittedName>
        <fullName evidence="2">Uncharacterized protein</fullName>
    </submittedName>
</protein>
<dbReference type="RefSeq" id="WP_106988057.1">
    <property type="nucleotide sequence ID" value="NZ_DAWBWI010000200.1"/>
</dbReference>
<feature type="transmembrane region" description="Helical" evidence="1">
    <location>
        <begin position="42"/>
        <end position="66"/>
    </location>
</feature>
<keyword evidence="1" id="KW-0812">Transmembrane</keyword>
<accession>A0A2T3FY30</accession>